<accession>A0A8E0KJJ9</accession>
<comment type="caution">
    <text evidence="2">The sequence shown here is derived from an EMBL/GenBank/DDBJ whole genome shotgun (WGS) entry which is preliminary data.</text>
</comment>
<keyword evidence="1" id="KW-0812">Transmembrane</keyword>
<dbReference type="RefSeq" id="WP_021696375.1">
    <property type="nucleotide sequence ID" value="NZ_BATC01000005.1"/>
</dbReference>
<sequence>MFDTPVQIAGALLTVLVTAAALRFGGWPERIVALASLAAYLLSPAAQLLQGPLGPQGALWGVAVIDVALFSLLVHLTLTRPRLWLPLAAGVELATALAHLGRLLDPNLLPRGYVTSLWVFYFLFLGTIVFGLYEVRRRRRFGFAV</sequence>
<feature type="transmembrane region" description="Helical" evidence="1">
    <location>
        <begin position="83"/>
        <end position="101"/>
    </location>
</feature>
<dbReference type="AlphaFoldDB" id="A0A8E0KJJ9"/>
<feature type="transmembrane region" description="Helical" evidence="1">
    <location>
        <begin position="6"/>
        <end position="24"/>
    </location>
</feature>
<feature type="transmembrane region" description="Helical" evidence="1">
    <location>
        <begin position="57"/>
        <end position="76"/>
    </location>
</feature>
<dbReference type="EMBL" id="BATC01000005">
    <property type="protein sequence ID" value="GAD58279.1"/>
    <property type="molecule type" value="Genomic_DNA"/>
</dbReference>
<name>A0A8E0KJJ9_9CAUL</name>
<reference evidence="3" key="1">
    <citation type="journal article" date="2013" name="Genome Announc.">
        <title>Draft Genome Sequence of the Dimorphic Prosthecate Bacterium Brevundimonas abyssalis TAR-001T.</title>
        <authorList>
            <person name="Tsubouchi T."/>
            <person name="Nishi S."/>
            <person name="Usui K."/>
            <person name="Shimane Y."/>
            <person name="Takaki Y."/>
            <person name="Maruyama T."/>
            <person name="Hatada Y."/>
        </authorList>
    </citation>
    <scope>NUCLEOTIDE SEQUENCE [LARGE SCALE GENOMIC DNA]</scope>
    <source>
        <strain evidence="3">TAR-001</strain>
    </source>
</reference>
<proteinExistence type="predicted"/>
<evidence type="ECO:0000256" key="1">
    <source>
        <dbReference type="SAM" id="Phobius"/>
    </source>
</evidence>
<keyword evidence="1" id="KW-0472">Membrane</keyword>
<gene>
    <name evidence="2" type="ORF">MBEBAB_0529</name>
</gene>
<dbReference type="Proteomes" id="UP000016569">
    <property type="component" value="Unassembled WGS sequence"/>
</dbReference>
<dbReference type="OrthoDB" id="10001428at2"/>
<evidence type="ECO:0000313" key="3">
    <source>
        <dbReference type="Proteomes" id="UP000016569"/>
    </source>
</evidence>
<protein>
    <submittedName>
        <fullName evidence="2">Uncharacterized protein</fullName>
    </submittedName>
</protein>
<feature type="transmembrane region" description="Helical" evidence="1">
    <location>
        <begin position="113"/>
        <end position="133"/>
    </location>
</feature>
<evidence type="ECO:0000313" key="2">
    <source>
        <dbReference type="EMBL" id="GAD58279.1"/>
    </source>
</evidence>
<keyword evidence="1" id="KW-1133">Transmembrane helix</keyword>
<organism evidence="2 3">
    <name type="scientific">Brevundimonas abyssalis TAR-001</name>
    <dbReference type="NCBI Taxonomy" id="1391729"/>
    <lineage>
        <taxon>Bacteria</taxon>
        <taxon>Pseudomonadati</taxon>
        <taxon>Pseudomonadota</taxon>
        <taxon>Alphaproteobacteria</taxon>
        <taxon>Caulobacterales</taxon>
        <taxon>Caulobacteraceae</taxon>
        <taxon>Brevundimonas</taxon>
    </lineage>
</organism>
<feature type="transmembrane region" description="Helical" evidence="1">
    <location>
        <begin position="31"/>
        <end position="51"/>
    </location>
</feature>
<keyword evidence="3" id="KW-1185">Reference proteome</keyword>